<evidence type="ECO:0000256" key="1">
    <source>
        <dbReference type="SAM" id="MobiDB-lite"/>
    </source>
</evidence>
<dbReference type="SUPFAM" id="SSF52540">
    <property type="entry name" value="P-loop containing nucleoside triphosphate hydrolases"/>
    <property type="match status" value="2"/>
</dbReference>
<sequence>MLSIARGYSVKYLTEEVAKGRENYYTDAVAAGEPPGRWYGSGAAALGLVGLVDEQDMRAVYERFVDPRDEAFKDPARWGEASTLGHTGRNYPTPDELYAAALDAEPDATAERREQLRLDANKSARQNLAFLDATFSVQKSVTVLHTAFEAQQVKAERTARRLSDALAAAAGSGANAGELAELARQRDGAAAAAESWKAHRDAVEDAIWAGNRAALDYLSEHAGYSRVGHHGGSAGRFVDAHDFVVASFFQHDSRNHDPQLHIHNAILNRVQGSDGQWRTLDSRAIHKFRGAAAAVGERTMEEHLSRALGVRFAARPDGKSREVVGIDQQVMDLFSSRRRAVTAKTASLVEAFETKFGRAPNSLELDRLQRQATFATRKAKSHDGETVEERLQRWDRELRAEVADGLAGVARDVLALAHGPREAVEWSPAEVLKTALADVQSGKSGWTAPDLTRAISDALPDQLGDLDGPRLARLLDTLTEEGLKLATPLHAERPGNAVLPRELRLADGRSAYDAPAGRLYATPEHVHTERALAAATARRDAPALDTATADAFVAALAEQGVVLGADQAAAVRGVLTSGAALESLVGPAGTGKSFVVGALAKAWQDNDMWDGHSRKVVGLASSQVATDVLAGEGLTARNIARWLTAQDKLAAGSTHPEHLEWKLAPGDLVVVDESAMANTADLAKIHHHVREAGAKLLLTGDHRQLAAVGAGGGMAMVADAGAAYELTEVRRFDAEWERAASLRLREGDETVLGDYHKQGRILDSGTREQAEQAAGKAWLADTLAGKHSILIVDTNEQAAHLCAELRRELVRLGKVAEDGVPLGQQGTWAGVGDLVQARFNGWDLAGVEGNREVPVNRKQYRVLETREDGGLVVARVLGHSKDGEDAERLGPRVTLPADYVGEHLALGYASTVHSAQGLTVDTSHAVVTESTRLEALYVGMTRGRFGNTAHVTTLAVPADAPDAAALDAVKRSPAAVLAGAFEGAGPQRSALDEAADAAAETDAIRTPAELLADATEIATAGRTTRWLDELAEDGALTEDQRTRIAAEDGAATLARLLRRAELAGHDPRQVLRDAVAVRDFDGARQLSNVIHGRIATRVDLEPSGDSYADWLPRVDDPQWSAYLRSLADTADRRRRELGEQLAENPQQWALEAFGPVPEDPDARGAWAERAAVVAAHRELTGFDDAATALGAAPKSGQAEAYASWRAAWRALGRPDAGRDEWEMSDGQLLIRVRAWDREKAWGPEFVANELAGTRQARDARRRDAAVRRAEADAAADAAERERLLAEAADADALADTLAARAAELETADEARARWLAHTAETRAAADRARTQLAARAADSDPEPTVTADEWIDAHREHTIAEDAHRVVADDYDLADVVAQRDRDVADARATADREPVDEQPVPETAVADLRDVAAEEPAVADSEETRVPSAAETAATIERAQRTLREIQAREAADAAREAEEAHADELHRRHTADAEDAAVSDDAAVL</sequence>
<feature type="compositionally biased region" description="Basic and acidic residues" evidence="1">
    <location>
        <begin position="1449"/>
        <end position="1474"/>
    </location>
</feature>
<feature type="domain" description="TrwC relaxase" evidence="2">
    <location>
        <begin position="9"/>
        <end position="168"/>
    </location>
</feature>
<evidence type="ECO:0000313" key="4">
    <source>
        <dbReference type="Proteomes" id="UP000550260"/>
    </source>
</evidence>
<feature type="region of interest" description="Disordered" evidence="1">
    <location>
        <begin position="1449"/>
        <end position="1487"/>
    </location>
</feature>
<dbReference type="Pfam" id="PF08751">
    <property type="entry name" value="TrwC"/>
    <property type="match status" value="2"/>
</dbReference>
<dbReference type="RefSeq" id="WP_183124473.1">
    <property type="nucleotide sequence ID" value="NZ_JACJHR010000025.1"/>
</dbReference>
<name>A0A8E1VZS2_9PSEU</name>
<protein>
    <submittedName>
        <fullName evidence="3">Relaxase domain-containing protein</fullName>
    </submittedName>
</protein>
<dbReference type="Gene3D" id="3.40.50.300">
    <property type="entry name" value="P-loop containing nucleotide triphosphate hydrolases"/>
    <property type="match status" value="2"/>
</dbReference>
<dbReference type="InterPro" id="IPR014862">
    <property type="entry name" value="TrwC"/>
</dbReference>
<proteinExistence type="predicted"/>
<comment type="caution">
    <text evidence="3">The sequence shown here is derived from an EMBL/GenBank/DDBJ whole genome shotgun (WGS) entry which is preliminary data.</text>
</comment>
<dbReference type="EMBL" id="JACJHR010000025">
    <property type="protein sequence ID" value="MBB2501185.1"/>
    <property type="molecule type" value="Genomic_DNA"/>
</dbReference>
<reference evidence="3 4" key="1">
    <citation type="submission" date="2020-08" db="EMBL/GenBank/DDBJ databases">
        <title>Amycolatopsis echigonensis JCM 21831.</title>
        <authorList>
            <person name="Tedsree N."/>
            <person name="Kuncharoen N."/>
            <person name="Likhitwitayawuid K."/>
            <person name="Tanasupawat S."/>
        </authorList>
    </citation>
    <scope>NUCLEOTIDE SEQUENCE [LARGE SCALE GENOMIC DNA]</scope>
    <source>
        <strain evidence="3 4">JCM 21831</strain>
    </source>
</reference>
<dbReference type="CDD" id="cd18809">
    <property type="entry name" value="SF1_C_RecD"/>
    <property type="match status" value="1"/>
</dbReference>
<dbReference type="SUPFAM" id="SSF55464">
    <property type="entry name" value="Origin of replication-binding domain, RBD-like"/>
    <property type="match status" value="1"/>
</dbReference>
<dbReference type="Pfam" id="PF13604">
    <property type="entry name" value="AAA_30"/>
    <property type="match status" value="1"/>
</dbReference>
<feature type="domain" description="TrwC relaxase" evidence="2">
    <location>
        <begin position="197"/>
        <end position="399"/>
    </location>
</feature>
<gene>
    <name evidence="3" type="ORF">H5411_18870</name>
</gene>
<organism evidence="3 4">
    <name type="scientific">Amycolatopsis echigonensis</name>
    <dbReference type="NCBI Taxonomy" id="2576905"/>
    <lineage>
        <taxon>Bacteria</taxon>
        <taxon>Bacillati</taxon>
        <taxon>Actinomycetota</taxon>
        <taxon>Actinomycetes</taxon>
        <taxon>Pseudonocardiales</taxon>
        <taxon>Pseudonocardiaceae</taxon>
        <taxon>Amycolatopsis</taxon>
    </lineage>
</organism>
<dbReference type="NCBIfam" id="NF041492">
    <property type="entry name" value="MobF"/>
    <property type="match status" value="1"/>
</dbReference>
<evidence type="ECO:0000259" key="2">
    <source>
        <dbReference type="Pfam" id="PF08751"/>
    </source>
</evidence>
<dbReference type="Proteomes" id="UP000550260">
    <property type="component" value="Unassembled WGS sequence"/>
</dbReference>
<accession>A0A8E1VZS2</accession>
<evidence type="ECO:0000313" key="3">
    <source>
        <dbReference type="EMBL" id="MBB2501185.1"/>
    </source>
</evidence>
<dbReference type="InterPro" id="IPR027417">
    <property type="entry name" value="P-loop_NTPase"/>
</dbReference>